<organism evidence="1 2">
    <name type="scientific">Eumeta variegata</name>
    <name type="common">Bagworm moth</name>
    <name type="synonym">Eumeta japonica</name>
    <dbReference type="NCBI Taxonomy" id="151549"/>
    <lineage>
        <taxon>Eukaryota</taxon>
        <taxon>Metazoa</taxon>
        <taxon>Ecdysozoa</taxon>
        <taxon>Arthropoda</taxon>
        <taxon>Hexapoda</taxon>
        <taxon>Insecta</taxon>
        <taxon>Pterygota</taxon>
        <taxon>Neoptera</taxon>
        <taxon>Endopterygota</taxon>
        <taxon>Lepidoptera</taxon>
        <taxon>Glossata</taxon>
        <taxon>Ditrysia</taxon>
        <taxon>Tineoidea</taxon>
        <taxon>Psychidae</taxon>
        <taxon>Oiketicinae</taxon>
        <taxon>Eumeta</taxon>
    </lineage>
</organism>
<dbReference type="EMBL" id="BGZK01000754">
    <property type="protein sequence ID" value="GBP59171.1"/>
    <property type="molecule type" value="Genomic_DNA"/>
</dbReference>
<dbReference type="AlphaFoldDB" id="A0A4C1X5Y4"/>
<keyword evidence="2" id="KW-1185">Reference proteome</keyword>
<evidence type="ECO:0000313" key="1">
    <source>
        <dbReference type="EMBL" id="GBP59171.1"/>
    </source>
</evidence>
<dbReference type="Proteomes" id="UP000299102">
    <property type="component" value="Unassembled WGS sequence"/>
</dbReference>
<protein>
    <submittedName>
        <fullName evidence="1">Uncharacterized protein</fullName>
    </submittedName>
</protein>
<accession>A0A4C1X5Y4</accession>
<name>A0A4C1X5Y4_EUMVA</name>
<dbReference type="OrthoDB" id="9997853at2759"/>
<gene>
    <name evidence="1" type="ORF">EVAR_53325_1</name>
</gene>
<evidence type="ECO:0000313" key="2">
    <source>
        <dbReference type="Proteomes" id="UP000299102"/>
    </source>
</evidence>
<proteinExistence type="predicted"/>
<comment type="caution">
    <text evidence="1">The sequence shown here is derived from an EMBL/GenBank/DDBJ whole genome shotgun (WGS) entry which is preliminary data.</text>
</comment>
<sequence length="82" mass="9257">MSNVTRIGPLSRRRVLIEWCIAVARDPQKIAHEEYGTRTPAIKRVLMVFPVRGMVMVISSGNEVEQHVQGAKQEVGRTLEKT</sequence>
<reference evidence="1 2" key="1">
    <citation type="journal article" date="2019" name="Commun. Biol.">
        <title>The bagworm genome reveals a unique fibroin gene that provides high tensile strength.</title>
        <authorList>
            <person name="Kono N."/>
            <person name="Nakamura H."/>
            <person name="Ohtoshi R."/>
            <person name="Tomita M."/>
            <person name="Numata K."/>
            <person name="Arakawa K."/>
        </authorList>
    </citation>
    <scope>NUCLEOTIDE SEQUENCE [LARGE SCALE GENOMIC DNA]</scope>
</reference>